<dbReference type="eggNOG" id="ENOG5030P67">
    <property type="taxonomic scope" value="Bacteria"/>
</dbReference>
<evidence type="ECO:0000313" key="1">
    <source>
        <dbReference type="EMBL" id="EOS53827.1"/>
    </source>
</evidence>
<dbReference type="InterPro" id="IPR025945">
    <property type="entry name" value="DHHW"/>
</dbReference>
<dbReference type="Proteomes" id="UP000014204">
    <property type="component" value="Unassembled WGS sequence"/>
</dbReference>
<evidence type="ECO:0008006" key="3">
    <source>
        <dbReference type="Google" id="ProtNLM"/>
    </source>
</evidence>
<dbReference type="STRING" id="1235794.C811_00131"/>
<gene>
    <name evidence="1" type="ORF">C811_00131</name>
</gene>
<dbReference type="GeneID" id="82189796"/>
<reference evidence="1 2" key="1">
    <citation type="submission" date="2013-04" db="EMBL/GenBank/DDBJ databases">
        <title>The Genome Sequence of Enterorhabdus caecimuris B7.</title>
        <authorList>
            <consortium name="The Broad Institute Genomics Platform"/>
            <consortium name="The Broad Institute Genome Sequencing Center for Infectious Disease"/>
            <person name="Earl A."/>
            <person name="Xavier R."/>
            <person name="Elson C."/>
            <person name="Duck W."/>
            <person name="Walker B."/>
            <person name="Young S."/>
            <person name="Zeng Q."/>
            <person name="Gargeya S."/>
            <person name="Fitzgerald M."/>
            <person name="Haas B."/>
            <person name="Abouelleil A."/>
            <person name="Allen A.W."/>
            <person name="Alvarado L."/>
            <person name="Arachchi H.M."/>
            <person name="Berlin A.M."/>
            <person name="Chapman S.B."/>
            <person name="Gainer-Dewar J."/>
            <person name="Goldberg J."/>
            <person name="Griggs A."/>
            <person name="Gujja S."/>
            <person name="Hansen M."/>
            <person name="Howarth C."/>
            <person name="Imamovic A."/>
            <person name="Ireland A."/>
            <person name="Larimer J."/>
            <person name="McCowan C."/>
            <person name="Murphy C."/>
            <person name="Pearson M."/>
            <person name="Poon T.W."/>
            <person name="Priest M."/>
            <person name="Roberts A."/>
            <person name="Saif S."/>
            <person name="Shea T."/>
            <person name="Sisk P."/>
            <person name="Sykes S."/>
            <person name="Wortman J."/>
            <person name="Nusbaum C."/>
            <person name="Birren B."/>
        </authorList>
    </citation>
    <scope>NUCLEOTIDE SEQUENCE [LARGE SCALE GENOMIC DNA]</scope>
    <source>
        <strain evidence="1 2">B7</strain>
    </source>
</reference>
<accession>R9LDM7</accession>
<dbReference type="RefSeq" id="WP_016308380.1">
    <property type="nucleotide sequence ID" value="NZ_KE159646.1"/>
</dbReference>
<dbReference type="OrthoDB" id="175771at2"/>
<dbReference type="HOGENOM" id="CLU_665050_0_0_11"/>
<keyword evidence="2" id="KW-1185">Reference proteome</keyword>
<protein>
    <recommendedName>
        <fullName evidence="3">AlgX/AlgJ SGNH hydrolase-like domain-containing protein</fullName>
    </recommendedName>
</protein>
<comment type="caution">
    <text evidence="1">The sequence shown here is derived from an EMBL/GenBank/DDBJ whole genome shotgun (WGS) entry which is preliminary data.</text>
</comment>
<organism evidence="1 2">
    <name type="scientific">Adlercreutzia caecimuris B7</name>
    <dbReference type="NCBI Taxonomy" id="1235794"/>
    <lineage>
        <taxon>Bacteria</taxon>
        <taxon>Bacillati</taxon>
        <taxon>Actinomycetota</taxon>
        <taxon>Coriobacteriia</taxon>
        <taxon>Eggerthellales</taxon>
        <taxon>Eggerthellaceae</taxon>
        <taxon>Adlercreutzia</taxon>
    </lineage>
</organism>
<evidence type="ECO:0000313" key="2">
    <source>
        <dbReference type="Proteomes" id="UP000014204"/>
    </source>
</evidence>
<sequence>MQHKIANTLTIVLFSAVLLSVIGTEALLHMGIDFPTWTGIGQKKTALEGRTYTKMPKPSLSSFQSGDFQDQCEGYLADNLPFRESALVLNARLQGSVISTAALPLGYKAYPTFFDSDIVYNSEDGTLSDIPAQDTPELRKKLESFARNFEGLAGSYPQTNFFVMSPPRANYVDNSPLTALVPDAIGQDDVKEILSGATRDSVVIDYPSDYETRLKWFYRTDHHWNMDGAYEGYKAIAEALGFGDEIVEKGGVVYESPLFYGAYARDGLFDGESEVLYDYGFDLPDYGVKINGKEKSMDSLVHDTDKKADVKFSSRYSNRFHHEYAQIQITNPEKHDQSKLLLVGDSFTDCIERLLASHFQTTVVFDPRDTAGNDGTTVSEIIEAYGGFDDVVFLFNSTALSRSDVIATTK</sequence>
<proteinExistence type="predicted"/>
<name>R9LDM7_9ACTN</name>
<dbReference type="AlphaFoldDB" id="R9LDM7"/>
<dbReference type="Pfam" id="PF14286">
    <property type="entry name" value="DHHW"/>
    <property type="match status" value="1"/>
</dbReference>
<dbReference type="EMBL" id="ASSY01000001">
    <property type="protein sequence ID" value="EOS53827.1"/>
    <property type="molecule type" value="Genomic_DNA"/>
</dbReference>